<feature type="transmembrane region" description="Helical" evidence="1">
    <location>
        <begin position="6"/>
        <end position="27"/>
    </location>
</feature>
<dbReference type="STRING" id="1219043.SCH01S_14_00240"/>
<keyword evidence="1" id="KW-1133">Transmembrane helix</keyword>
<evidence type="ECO:0000256" key="1">
    <source>
        <dbReference type="SAM" id="Phobius"/>
    </source>
</evidence>
<comment type="caution">
    <text evidence="2">The sequence shown here is derived from an EMBL/GenBank/DDBJ whole genome shotgun (WGS) entry which is preliminary data.</text>
</comment>
<evidence type="ECO:0000313" key="2">
    <source>
        <dbReference type="EMBL" id="GAO38360.1"/>
    </source>
</evidence>
<dbReference type="AlphaFoldDB" id="A0A0E9MML8"/>
<sequence length="169" mass="18808">MSESIWANVAIGGFGLIGVIVAGVLGYQSGSNAVNKDYVQLAATMLTNKESSPELRKWSVDVLNKMSPVPFTQKQKEVLTGAIVPVFMPPVPQNKVGLTKNMRELCPDVIKNAPKEMTREWMLFVLEKYERCRARHNVMVDYITKYDALIDDSNARMAKIAGHPVLPTK</sequence>
<dbReference type="Proteomes" id="UP000033202">
    <property type="component" value="Unassembled WGS sequence"/>
</dbReference>
<name>A0A0E9MML8_9SPHN</name>
<reference evidence="2 3" key="1">
    <citation type="submission" date="2015-04" db="EMBL/GenBank/DDBJ databases">
        <title>Whole genome shotgun sequence of Sphingomonas changbaiensis NBRC 104936.</title>
        <authorList>
            <person name="Katano-Makiyama Y."/>
            <person name="Hosoyama A."/>
            <person name="Hashimoto M."/>
            <person name="Noguchi M."/>
            <person name="Tsuchikane K."/>
            <person name="Ohji S."/>
            <person name="Yamazoe A."/>
            <person name="Ichikawa N."/>
            <person name="Kimura A."/>
            <person name="Fujita N."/>
        </authorList>
    </citation>
    <scope>NUCLEOTIDE SEQUENCE [LARGE SCALE GENOMIC DNA]</scope>
    <source>
        <strain evidence="2 3">NBRC 104936</strain>
    </source>
</reference>
<dbReference type="RefSeq" id="WP_046347213.1">
    <property type="nucleotide sequence ID" value="NZ_BBWU01000014.1"/>
</dbReference>
<proteinExistence type="predicted"/>
<accession>A0A0E9MML8</accession>
<gene>
    <name evidence="2" type="ORF">SCH01S_14_00240</name>
</gene>
<dbReference type="EMBL" id="BBWU01000014">
    <property type="protein sequence ID" value="GAO38360.1"/>
    <property type="molecule type" value="Genomic_DNA"/>
</dbReference>
<keyword evidence="1" id="KW-0812">Transmembrane</keyword>
<evidence type="ECO:0000313" key="3">
    <source>
        <dbReference type="Proteomes" id="UP000033202"/>
    </source>
</evidence>
<protein>
    <submittedName>
        <fullName evidence="2">Uncharacterized protein</fullName>
    </submittedName>
</protein>
<keyword evidence="1" id="KW-0472">Membrane</keyword>
<organism evidence="2 3">
    <name type="scientific">Sphingomonas changbaiensis NBRC 104936</name>
    <dbReference type="NCBI Taxonomy" id="1219043"/>
    <lineage>
        <taxon>Bacteria</taxon>
        <taxon>Pseudomonadati</taxon>
        <taxon>Pseudomonadota</taxon>
        <taxon>Alphaproteobacteria</taxon>
        <taxon>Sphingomonadales</taxon>
        <taxon>Sphingomonadaceae</taxon>
        <taxon>Sphingomonas</taxon>
    </lineage>
</organism>
<keyword evidence="3" id="KW-1185">Reference proteome</keyword>
<dbReference type="OrthoDB" id="9152459at2"/>